<evidence type="ECO:0000313" key="7">
    <source>
        <dbReference type="EMBL" id="EHR52567.1"/>
    </source>
</evidence>
<dbReference type="eggNOG" id="COG0457">
    <property type="taxonomic scope" value="Bacteria"/>
</dbReference>
<keyword evidence="2" id="KW-0805">Transcription regulation</keyword>
<dbReference type="Gene3D" id="1.10.10.10">
    <property type="entry name" value="Winged helix-like DNA-binding domain superfamily/Winged helix DNA-binding domain"/>
    <property type="match status" value="1"/>
</dbReference>
<dbReference type="Pfam" id="PF13191">
    <property type="entry name" value="AAA_16"/>
    <property type="match status" value="1"/>
</dbReference>
<dbReference type="SMART" id="SM01043">
    <property type="entry name" value="BTAD"/>
    <property type="match status" value="1"/>
</dbReference>
<dbReference type="Gene3D" id="3.40.50.300">
    <property type="entry name" value="P-loop containing nucleotide triphosphate hydrolases"/>
    <property type="match status" value="1"/>
</dbReference>
<dbReference type="PRINTS" id="PR00364">
    <property type="entry name" value="DISEASERSIST"/>
</dbReference>
<evidence type="ECO:0000256" key="3">
    <source>
        <dbReference type="ARBA" id="ARBA00023125"/>
    </source>
</evidence>
<dbReference type="InterPro" id="IPR041664">
    <property type="entry name" value="AAA_16"/>
</dbReference>
<protein>
    <submittedName>
        <fullName evidence="7">DNA-binding transcriptional activator of the SARP family</fullName>
    </submittedName>
</protein>
<keyword evidence="8" id="KW-1185">Reference proteome</keyword>
<dbReference type="GO" id="GO:0006355">
    <property type="term" value="P:regulation of DNA-templated transcription"/>
    <property type="evidence" value="ECO:0007669"/>
    <property type="project" value="InterPro"/>
</dbReference>
<dbReference type="SMART" id="SM00028">
    <property type="entry name" value="TPR"/>
    <property type="match status" value="4"/>
</dbReference>
<name>H5X9S9_9PSEU</name>
<feature type="domain" description="OmpR/PhoB-type" evidence="5">
    <location>
        <begin position="17"/>
        <end position="89"/>
    </location>
</feature>
<keyword evidence="3 7" id="KW-0238">DNA-binding</keyword>
<dbReference type="Pfam" id="PF13424">
    <property type="entry name" value="TPR_12"/>
    <property type="match status" value="1"/>
</dbReference>
<feature type="domain" description="Bacterial transcriptional activator" evidence="6">
    <location>
        <begin position="96"/>
        <end position="241"/>
    </location>
</feature>
<dbReference type="CDD" id="cd15831">
    <property type="entry name" value="BTAD"/>
    <property type="match status" value="1"/>
</dbReference>
<organism evidence="7 8">
    <name type="scientific">Saccharomonospora marina XMU15</name>
    <dbReference type="NCBI Taxonomy" id="882083"/>
    <lineage>
        <taxon>Bacteria</taxon>
        <taxon>Bacillati</taxon>
        <taxon>Actinomycetota</taxon>
        <taxon>Actinomycetes</taxon>
        <taxon>Pseudonocardiales</taxon>
        <taxon>Pseudonocardiaceae</taxon>
        <taxon>Saccharomonospora</taxon>
    </lineage>
</organism>
<dbReference type="InterPro" id="IPR051677">
    <property type="entry name" value="AfsR-DnrI-RedD_regulator"/>
</dbReference>
<dbReference type="eggNOG" id="COG3629">
    <property type="taxonomic scope" value="Bacteria"/>
</dbReference>
<dbReference type="Pfam" id="PF03704">
    <property type="entry name" value="BTAD"/>
    <property type="match status" value="1"/>
</dbReference>
<dbReference type="AlphaFoldDB" id="H5X9S9"/>
<dbReference type="SMART" id="SM00862">
    <property type="entry name" value="Trans_reg_C"/>
    <property type="match status" value="1"/>
</dbReference>
<dbReference type="InterPro" id="IPR042197">
    <property type="entry name" value="Apaf_helical"/>
</dbReference>
<dbReference type="InterPro" id="IPR019734">
    <property type="entry name" value="TPR_rpt"/>
</dbReference>
<keyword evidence="4" id="KW-0804">Transcription</keyword>
<evidence type="ECO:0000256" key="4">
    <source>
        <dbReference type="ARBA" id="ARBA00023163"/>
    </source>
</evidence>
<dbReference type="GO" id="GO:0043531">
    <property type="term" value="F:ADP binding"/>
    <property type="evidence" value="ECO:0007669"/>
    <property type="project" value="InterPro"/>
</dbReference>
<dbReference type="RefSeq" id="WP_009155945.1">
    <property type="nucleotide sequence ID" value="NZ_CM001439.1"/>
</dbReference>
<proteinExistence type="inferred from homology"/>
<evidence type="ECO:0000256" key="2">
    <source>
        <dbReference type="ARBA" id="ARBA00023015"/>
    </source>
</evidence>
<dbReference type="InterPro" id="IPR011990">
    <property type="entry name" value="TPR-like_helical_dom_sf"/>
</dbReference>
<evidence type="ECO:0000259" key="6">
    <source>
        <dbReference type="SMART" id="SM01043"/>
    </source>
</evidence>
<evidence type="ECO:0000256" key="1">
    <source>
        <dbReference type="ARBA" id="ARBA00005820"/>
    </source>
</evidence>
<dbReference type="SUPFAM" id="SSF46894">
    <property type="entry name" value="C-terminal effector domain of the bipartite response regulators"/>
    <property type="match status" value="1"/>
</dbReference>
<dbReference type="eggNOG" id="COG3903">
    <property type="taxonomic scope" value="Bacteria"/>
</dbReference>
<dbReference type="OrthoDB" id="3697347at2"/>
<dbReference type="Pfam" id="PF00486">
    <property type="entry name" value="Trans_reg_C"/>
    <property type="match status" value="1"/>
</dbReference>
<dbReference type="HOGENOM" id="CLU_004665_2_0_11"/>
<dbReference type="Proteomes" id="UP000004926">
    <property type="component" value="Chromosome"/>
</dbReference>
<dbReference type="STRING" id="882083.SacmaDRAFT_4381"/>
<dbReference type="InterPro" id="IPR001867">
    <property type="entry name" value="OmpR/PhoB-type_DNA-bd"/>
</dbReference>
<dbReference type="InterPro" id="IPR016032">
    <property type="entry name" value="Sig_transdc_resp-reg_C-effctor"/>
</dbReference>
<gene>
    <name evidence="7" type="ORF">SacmaDRAFT_4381</name>
</gene>
<dbReference type="Gene3D" id="1.25.40.10">
    <property type="entry name" value="Tetratricopeptide repeat domain"/>
    <property type="match status" value="3"/>
</dbReference>
<evidence type="ECO:0000259" key="5">
    <source>
        <dbReference type="SMART" id="SM00862"/>
    </source>
</evidence>
<comment type="similarity">
    <text evidence="1">Belongs to the AfsR/DnrI/RedD regulatory family.</text>
</comment>
<reference evidence="7 8" key="1">
    <citation type="journal article" date="2012" name="Stand. Genomic Sci.">
        <title>Genome sequence of the ocean sediment bacterium Saccharomonospora marina type strain (XMU15(T)).</title>
        <authorList>
            <person name="Klenk H.P."/>
            <person name="Lu M."/>
            <person name="Lucas S."/>
            <person name="Lapidus A."/>
            <person name="Copeland A."/>
            <person name="Pitluck S."/>
            <person name="Goodwin L.A."/>
            <person name="Han C."/>
            <person name="Tapia R."/>
            <person name="Brambilla E.M."/>
            <person name="Potter G."/>
            <person name="Land M."/>
            <person name="Ivanova N."/>
            <person name="Rohde M."/>
            <person name="Goker M."/>
            <person name="Detter J.C."/>
            <person name="Li W.J."/>
            <person name="Kyrpides N.C."/>
            <person name="Woyke T."/>
        </authorList>
    </citation>
    <scope>NUCLEOTIDE SEQUENCE [LARGE SCALE GENOMIC DNA]</scope>
    <source>
        <strain evidence="7 8">XMU15</strain>
    </source>
</reference>
<dbReference type="PANTHER" id="PTHR35807:SF1">
    <property type="entry name" value="TRANSCRIPTIONAL REGULATOR REDD"/>
    <property type="match status" value="1"/>
</dbReference>
<dbReference type="InterPro" id="IPR036388">
    <property type="entry name" value="WH-like_DNA-bd_sf"/>
</dbReference>
<dbReference type="SUPFAM" id="SSF48452">
    <property type="entry name" value="TPR-like"/>
    <property type="match status" value="3"/>
</dbReference>
<dbReference type="PANTHER" id="PTHR35807">
    <property type="entry name" value="TRANSCRIPTIONAL REGULATOR REDD-RELATED"/>
    <property type="match status" value="1"/>
</dbReference>
<dbReference type="Gene3D" id="1.10.8.430">
    <property type="entry name" value="Helical domain of apoptotic protease-activating factors"/>
    <property type="match status" value="1"/>
</dbReference>
<dbReference type="InterPro" id="IPR005158">
    <property type="entry name" value="BTAD"/>
</dbReference>
<dbReference type="GO" id="GO:0003677">
    <property type="term" value="F:DNA binding"/>
    <property type="evidence" value="ECO:0007669"/>
    <property type="project" value="UniProtKB-KW"/>
</dbReference>
<dbReference type="InterPro" id="IPR027417">
    <property type="entry name" value="P-loop_NTPase"/>
</dbReference>
<dbReference type="EMBL" id="CM001439">
    <property type="protein sequence ID" value="EHR52567.1"/>
    <property type="molecule type" value="Genomic_DNA"/>
</dbReference>
<evidence type="ECO:0000313" key="8">
    <source>
        <dbReference type="Proteomes" id="UP000004926"/>
    </source>
</evidence>
<sequence length="1036" mass="111965">MTRFGVLGPLTATSATGEQVRLRGQRQRALLAMLLCHEGELVPVDRLVEALWPDVPPKSYASNLHTYLSRLRERLGGINILHESRGYRLLAHPGDLDLRMFRLKTTEGRRAVREGDPAAAVACLRHALAQWRGPAALADVHVPQLAAFTAALDAERLTVLEDCFDAELDLGRHTEVVGELEGFLAEHPLRERAAAQLMLALRRGGRQADALAVYTRTRSRLVEELGVEPGAELRRAQAAVLSGEDDVRRARSVATATAGSAGAAGAAGSVAPWPICQLPPDLSDFFGRRTELDTITELLAAGEQTVPVTVVSGEPGSGKSALAARAAHRVRTLFPDGQLFVHLAGASAPRDPADVLADLLRALGVAGPAIPDDPQARAAAYRGRLTDRRVLVVLDDAASPEQVRPLLPGTPGCAVLVTSRFRFSGLDGAYRVPLGPFTDAESTALLERIVGRQRVTAEPVAAARIAAACGNLPLALRIAGTRLAMRPNLRLRALADRLDDERNRLDELAVNDRQVRTSIALSYHALSPAARDAIRALALCGDISAPAWAIAVLIGRPVADGVIEELVEASLLAPISTDSTGEPRYRLHDLVRVFAREQQEQLHSSEEQVRTVRGIVDATLGLTDAAARQLPWTVPLPMRSPAGLPPQPLSRETVARLVDDAQAWFATEQANLVTVIDSIFRIGWHHKAVMILERLGAYLWLRGQYADMRDCHERLRLRARRVGERRIEAWAEANIAVLVHARGEHDEAERRYRRCAALLSELGERGTAAWVTGNLAGCLIGLGRPQEALDIADRALKLLGTDQMGVQHVELVKAEAFNRLGRLEESVRACRRTLAAARLSGDPLRIALALHGLSWSLALCGELETAHELAEESVSLLRPLPVRSALARSLRTLGAIRAGLRRRQGAMAAYTEAHLLASELDERPRQLSCGRAIAAWMIGEGKVAEAIAALRDCLTEFRQMGSVASVAITLRVLVRAYEVVGEDGLAERAAAEADRLANPSDASAVTLVALLLELTRDAGRALVGTRPAPPPVSDWL</sequence>
<accession>H5X9S9</accession>
<dbReference type="SUPFAM" id="SSF52540">
    <property type="entry name" value="P-loop containing nucleoside triphosphate hydrolases"/>
    <property type="match status" value="1"/>
</dbReference>
<dbReference type="GO" id="GO:0000160">
    <property type="term" value="P:phosphorelay signal transduction system"/>
    <property type="evidence" value="ECO:0007669"/>
    <property type="project" value="InterPro"/>
</dbReference>